<sequence>MAAYNVSEKTHLALQEGTAAAPSVLVVAMQQVDVDVKTEFKFLISQLILRYPHLGWLADPPQKGDHHM</sequence>
<proteinExistence type="predicted"/>
<protein>
    <submittedName>
        <fullName evidence="1">Uncharacterized protein</fullName>
    </submittedName>
</protein>
<evidence type="ECO:0000313" key="1">
    <source>
        <dbReference type="EMBL" id="TKW59865.1"/>
    </source>
</evidence>
<dbReference type="Proteomes" id="UP000310108">
    <property type="component" value="Unassembled WGS sequence"/>
</dbReference>
<evidence type="ECO:0000313" key="2">
    <source>
        <dbReference type="Proteomes" id="UP000310108"/>
    </source>
</evidence>
<gene>
    <name evidence="1" type="ORF">CTA1_1456</name>
</gene>
<organism evidence="1 2">
    <name type="scientific">Colletotrichum tanaceti</name>
    <dbReference type="NCBI Taxonomy" id="1306861"/>
    <lineage>
        <taxon>Eukaryota</taxon>
        <taxon>Fungi</taxon>
        <taxon>Dikarya</taxon>
        <taxon>Ascomycota</taxon>
        <taxon>Pezizomycotina</taxon>
        <taxon>Sordariomycetes</taxon>
        <taxon>Hypocreomycetidae</taxon>
        <taxon>Glomerellales</taxon>
        <taxon>Glomerellaceae</taxon>
        <taxon>Colletotrichum</taxon>
        <taxon>Colletotrichum destructivum species complex</taxon>
    </lineage>
</organism>
<name>A0A4U6XV15_9PEZI</name>
<dbReference type="EMBL" id="PJEX01000004">
    <property type="protein sequence ID" value="TKW59865.1"/>
    <property type="molecule type" value="Genomic_DNA"/>
</dbReference>
<dbReference type="AlphaFoldDB" id="A0A4U6XV15"/>
<keyword evidence="2" id="KW-1185">Reference proteome</keyword>
<reference evidence="1 2" key="1">
    <citation type="journal article" date="2019" name="PLoS ONE">
        <title>Comparative genome analysis indicates high evolutionary potential of pathogenicity genes in Colletotrichum tanaceti.</title>
        <authorList>
            <person name="Lelwala R.V."/>
            <person name="Korhonen P.K."/>
            <person name="Young N.D."/>
            <person name="Scott J.B."/>
            <person name="Ades P.A."/>
            <person name="Gasser R.B."/>
            <person name="Taylor P.W.J."/>
        </authorList>
    </citation>
    <scope>NUCLEOTIDE SEQUENCE [LARGE SCALE GENOMIC DNA]</scope>
    <source>
        <strain evidence="1">BRIP57314</strain>
    </source>
</reference>
<comment type="caution">
    <text evidence="1">The sequence shown here is derived from an EMBL/GenBank/DDBJ whole genome shotgun (WGS) entry which is preliminary data.</text>
</comment>
<accession>A0A4U6XV15</accession>